<feature type="transmembrane region" description="Helical" evidence="1">
    <location>
        <begin position="338"/>
        <end position="357"/>
    </location>
</feature>
<dbReference type="GO" id="GO:0016747">
    <property type="term" value="F:acyltransferase activity, transferring groups other than amino-acyl groups"/>
    <property type="evidence" value="ECO:0007669"/>
    <property type="project" value="InterPro"/>
</dbReference>
<feature type="transmembrane region" description="Helical" evidence="1">
    <location>
        <begin position="305"/>
        <end position="326"/>
    </location>
</feature>
<dbReference type="Pfam" id="PF01757">
    <property type="entry name" value="Acyl_transf_3"/>
    <property type="match status" value="1"/>
</dbReference>
<protein>
    <submittedName>
        <fullName evidence="3">Acyltransferase</fullName>
    </submittedName>
</protein>
<gene>
    <name evidence="3" type="ORF">HHL22_15825</name>
</gene>
<dbReference type="EMBL" id="JABBGH010000002">
    <property type="protein sequence ID" value="NML66676.1"/>
    <property type="molecule type" value="Genomic_DNA"/>
</dbReference>
<keyword evidence="3" id="KW-0808">Transferase</keyword>
<feature type="transmembrane region" description="Helical" evidence="1">
    <location>
        <begin position="176"/>
        <end position="194"/>
    </location>
</feature>
<evidence type="ECO:0000313" key="4">
    <source>
        <dbReference type="Proteomes" id="UP000559626"/>
    </source>
</evidence>
<evidence type="ECO:0000313" key="3">
    <source>
        <dbReference type="EMBL" id="NML66676.1"/>
    </source>
</evidence>
<dbReference type="AlphaFoldDB" id="A0A7Y0FNK7"/>
<feature type="transmembrane region" description="Helical" evidence="1">
    <location>
        <begin position="153"/>
        <end position="169"/>
    </location>
</feature>
<dbReference type="PANTHER" id="PTHR23028:SF134">
    <property type="entry name" value="PUTATIVE (AFU_ORTHOLOGUE AFUA_4G08520)-RELATED"/>
    <property type="match status" value="1"/>
</dbReference>
<keyword evidence="1" id="KW-0472">Membrane</keyword>
<sequence length="386" mass="42536">MQPAPTLPTKPHYPILDGLRGVAALMVVAFHLFEAHATSHQDQLINHGYLAVDFFFLLSGFVIGYAYDDRWNRMSVGSFFRRRLVRLQPMVVFGTVVGALLYYFQVSALWPAIGQTPVWKVLLLTVLGSLMLPAPLALDIRGWQETYPLNGPGWSLMYEYVANILYAVLVRKFSKLALGVLVALAAAALLHLLLTRPEGDIVGGWSPELGQVRIGLIRVMYPFFAGLLLFRTVKPGRVNHAFGWSSLLVVAVLAMPRLGGLGRPWVNGLYESLSIILVFPLIVLLGASGELIAPYTRKLCKFLGAISYPLYITHYPLIYSYTAWVYDHKVTLRDGLPVAALTFFSALALAYAALKLYDEPVRAWLQKKLVAASAVPGSPQPGVAGP</sequence>
<name>A0A7Y0FNK7_9BACT</name>
<feature type="transmembrane region" description="Helical" evidence="1">
    <location>
        <begin position="87"/>
        <end position="106"/>
    </location>
</feature>
<feature type="transmembrane region" description="Helical" evidence="1">
    <location>
        <begin position="118"/>
        <end position="138"/>
    </location>
</feature>
<evidence type="ECO:0000256" key="1">
    <source>
        <dbReference type="SAM" id="Phobius"/>
    </source>
</evidence>
<organism evidence="3 4">
    <name type="scientific">Hymenobacter polaris</name>
    <dbReference type="NCBI Taxonomy" id="2682546"/>
    <lineage>
        <taxon>Bacteria</taxon>
        <taxon>Pseudomonadati</taxon>
        <taxon>Bacteroidota</taxon>
        <taxon>Cytophagia</taxon>
        <taxon>Cytophagales</taxon>
        <taxon>Hymenobacteraceae</taxon>
        <taxon>Hymenobacter</taxon>
    </lineage>
</organism>
<feature type="transmembrane region" description="Helical" evidence="1">
    <location>
        <begin position="272"/>
        <end position="293"/>
    </location>
</feature>
<keyword evidence="4" id="KW-1185">Reference proteome</keyword>
<keyword evidence="1" id="KW-1133">Transmembrane helix</keyword>
<feature type="transmembrane region" description="Helical" evidence="1">
    <location>
        <begin position="12"/>
        <end position="33"/>
    </location>
</feature>
<evidence type="ECO:0000259" key="2">
    <source>
        <dbReference type="Pfam" id="PF01757"/>
    </source>
</evidence>
<reference evidence="3 4" key="1">
    <citation type="submission" date="2020-04" db="EMBL/GenBank/DDBJ databases">
        <title>Hymenobacter polaris sp. nov., isolated from Arctic soil.</title>
        <authorList>
            <person name="Dahal R.H."/>
        </authorList>
    </citation>
    <scope>NUCLEOTIDE SEQUENCE [LARGE SCALE GENOMIC DNA]</scope>
    <source>
        <strain evidence="3 4">RP-2-7</strain>
    </source>
</reference>
<comment type="caution">
    <text evidence="3">The sequence shown here is derived from an EMBL/GenBank/DDBJ whole genome shotgun (WGS) entry which is preliminary data.</text>
</comment>
<dbReference type="InterPro" id="IPR002656">
    <property type="entry name" value="Acyl_transf_3_dom"/>
</dbReference>
<feature type="transmembrane region" description="Helical" evidence="1">
    <location>
        <begin position="214"/>
        <end position="230"/>
    </location>
</feature>
<keyword evidence="3" id="KW-0012">Acyltransferase</keyword>
<dbReference type="PANTHER" id="PTHR23028">
    <property type="entry name" value="ACETYLTRANSFERASE"/>
    <property type="match status" value="1"/>
</dbReference>
<keyword evidence="1" id="KW-0812">Transmembrane</keyword>
<accession>A0A7Y0FNK7</accession>
<feature type="transmembrane region" description="Helical" evidence="1">
    <location>
        <begin position="242"/>
        <end position="260"/>
    </location>
</feature>
<dbReference type="Proteomes" id="UP000559626">
    <property type="component" value="Unassembled WGS sequence"/>
</dbReference>
<dbReference type="InterPro" id="IPR050879">
    <property type="entry name" value="Acyltransferase_3"/>
</dbReference>
<feature type="domain" description="Acyltransferase 3" evidence="2">
    <location>
        <begin position="16"/>
        <end position="353"/>
    </location>
</feature>
<proteinExistence type="predicted"/>
<dbReference type="RefSeq" id="WP_169532306.1">
    <property type="nucleotide sequence ID" value="NZ_JABBGH010000002.1"/>
</dbReference>
<feature type="transmembrane region" description="Helical" evidence="1">
    <location>
        <begin position="45"/>
        <end position="67"/>
    </location>
</feature>